<dbReference type="RefSeq" id="WP_073040250.1">
    <property type="nucleotide sequence ID" value="NZ_FQVB01000027.1"/>
</dbReference>
<accession>A0A1M5EGJ4</accession>
<dbReference type="OrthoDB" id="9804695at2"/>
<sequence>MIDCELPRENPNDPEIAEILRSAKTIAVVGISHKEHRDSHKVAKYLKEQGYTLIPVNPKYKEVLGEPCYPDLASVPMKIDIVDIFRNIEAIPGIVDEAIRVGAGCVWMQLGLAHNESAEKARAAGLKVVMNKCTKVEHHRLLGDGRKE</sequence>
<dbReference type="SMART" id="SM00881">
    <property type="entry name" value="CoA_binding"/>
    <property type="match status" value="1"/>
</dbReference>
<evidence type="ECO:0000313" key="3">
    <source>
        <dbReference type="Proteomes" id="UP000184076"/>
    </source>
</evidence>
<dbReference type="PANTHER" id="PTHR33303">
    <property type="entry name" value="CYTOPLASMIC PROTEIN-RELATED"/>
    <property type="match status" value="1"/>
</dbReference>
<dbReference type="InterPro" id="IPR003781">
    <property type="entry name" value="CoA-bd"/>
</dbReference>
<name>A0A1M5EGJ4_9BACT</name>
<dbReference type="InterPro" id="IPR036291">
    <property type="entry name" value="NAD(P)-bd_dom_sf"/>
</dbReference>
<proteinExistence type="predicted"/>
<dbReference type="Proteomes" id="UP000184076">
    <property type="component" value="Unassembled WGS sequence"/>
</dbReference>
<feature type="domain" description="CoA-binding" evidence="1">
    <location>
        <begin position="20"/>
        <end position="112"/>
    </location>
</feature>
<dbReference type="Pfam" id="PF13380">
    <property type="entry name" value="CoA_binding_2"/>
    <property type="match status" value="1"/>
</dbReference>
<gene>
    <name evidence="2" type="ORF">SAMN02745206_02645</name>
</gene>
<dbReference type="EMBL" id="FQVB01000027">
    <property type="protein sequence ID" value="SHF78358.1"/>
    <property type="molecule type" value="Genomic_DNA"/>
</dbReference>
<organism evidence="2 3">
    <name type="scientific">Desulfacinum infernum DSM 9756</name>
    <dbReference type="NCBI Taxonomy" id="1121391"/>
    <lineage>
        <taxon>Bacteria</taxon>
        <taxon>Pseudomonadati</taxon>
        <taxon>Thermodesulfobacteriota</taxon>
        <taxon>Syntrophobacteria</taxon>
        <taxon>Syntrophobacterales</taxon>
        <taxon>Syntrophobacteraceae</taxon>
        <taxon>Desulfacinum</taxon>
    </lineage>
</organism>
<dbReference type="SUPFAM" id="SSF51735">
    <property type="entry name" value="NAD(P)-binding Rossmann-fold domains"/>
    <property type="match status" value="1"/>
</dbReference>
<protein>
    <recommendedName>
        <fullName evidence="1">CoA-binding domain-containing protein</fullName>
    </recommendedName>
</protein>
<dbReference type="AlphaFoldDB" id="A0A1M5EGJ4"/>
<keyword evidence="3" id="KW-1185">Reference proteome</keyword>
<dbReference type="STRING" id="1121391.SAMN02745206_02645"/>
<evidence type="ECO:0000313" key="2">
    <source>
        <dbReference type="EMBL" id="SHF78358.1"/>
    </source>
</evidence>
<evidence type="ECO:0000259" key="1">
    <source>
        <dbReference type="SMART" id="SM00881"/>
    </source>
</evidence>
<dbReference type="PANTHER" id="PTHR33303:SF2">
    <property type="entry name" value="COA-BINDING DOMAIN-CONTAINING PROTEIN"/>
    <property type="match status" value="1"/>
</dbReference>
<reference evidence="3" key="1">
    <citation type="submission" date="2016-11" db="EMBL/GenBank/DDBJ databases">
        <authorList>
            <person name="Varghese N."/>
            <person name="Submissions S."/>
        </authorList>
    </citation>
    <scope>NUCLEOTIDE SEQUENCE [LARGE SCALE GENOMIC DNA]</scope>
    <source>
        <strain evidence="3">DSM 9756</strain>
    </source>
</reference>
<dbReference type="Gene3D" id="3.40.50.720">
    <property type="entry name" value="NAD(P)-binding Rossmann-like Domain"/>
    <property type="match status" value="1"/>
</dbReference>